<evidence type="ECO:0000256" key="1">
    <source>
        <dbReference type="ARBA" id="ARBA00022679"/>
    </source>
</evidence>
<comment type="catalytic activity">
    <reaction evidence="7">
        <text>N-terminal L-methionyl-L-lysyl-[protein] + acetyl-CoA = N-terminal N(alpha)-acetyl-L-methionyl-L-lysyl-[protein] + CoA + H(+)</text>
        <dbReference type="Rhea" id="RHEA:50580"/>
        <dbReference type="Rhea" id="RHEA-COMP:12734"/>
        <dbReference type="Rhea" id="RHEA-COMP:12735"/>
        <dbReference type="ChEBI" id="CHEBI:15378"/>
        <dbReference type="ChEBI" id="CHEBI:57287"/>
        <dbReference type="ChEBI" id="CHEBI:57288"/>
        <dbReference type="ChEBI" id="CHEBI:133406"/>
        <dbReference type="ChEBI" id="CHEBI:133407"/>
        <dbReference type="EC" id="2.3.1.258"/>
    </reaction>
</comment>
<dbReference type="Gene3D" id="3.40.630.30">
    <property type="match status" value="1"/>
</dbReference>
<comment type="catalytic activity">
    <reaction evidence="4">
        <text>N-terminal L-methionyl-L-seryl-[protein] + acetyl-CoA = N-terminal N(alpha)-acetyl-L-methionyl-L-seryl-[protein] + CoA + H(+)</text>
        <dbReference type="Rhea" id="RHEA:50568"/>
        <dbReference type="Rhea" id="RHEA-COMP:12728"/>
        <dbReference type="Rhea" id="RHEA-COMP:12729"/>
        <dbReference type="ChEBI" id="CHEBI:15378"/>
        <dbReference type="ChEBI" id="CHEBI:57287"/>
        <dbReference type="ChEBI" id="CHEBI:57288"/>
        <dbReference type="ChEBI" id="CHEBI:133400"/>
        <dbReference type="ChEBI" id="CHEBI:133401"/>
        <dbReference type="EC" id="2.3.1.258"/>
    </reaction>
</comment>
<organism evidence="13 14">
    <name type="scientific">Fasciolopsis buskii</name>
    <dbReference type="NCBI Taxonomy" id="27845"/>
    <lineage>
        <taxon>Eukaryota</taxon>
        <taxon>Metazoa</taxon>
        <taxon>Spiralia</taxon>
        <taxon>Lophotrochozoa</taxon>
        <taxon>Platyhelminthes</taxon>
        <taxon>Trematoda</taxon>
        <taxon>Digenea</taxon>
        <taxon>Plagiorchiida</taxon>
        <taxon>Echinostomata</taxon>
        <taxon>Echinostomatoidea</taxon>
        <taxon>Fasciolidae</taxon>
        <taxon>Fasciolopsis</taxon>
    </lineage>
</organism>
<comment type="catalytic activity">
    <reaction evidence="5">
        <text>N-terminal L-methionyl-L-tyrosyl-[protein] + acetyl-CoA = N-terminal N(alpha)-acetyl-L-methionyl-L-tyrosyl-[protein] + CoA + H(+)</text>
        <dbReference type="Rhea" id="RHEA:50532"/>
        <dbReference type="Rhea" id="RHEA-COMP:12717"/>
        <dbReference type="Rhea" id="RHEA-COMP:12718"/>
        <dbReference type="ChEBI" id="CHEBI:15378"/>
        <dbReference type="ChEBI" id="CHEBI:57287"/>
        <dbReference type="ChEBI" id="CHEBI:57288"/>
        <dbReference type="ChEBI" id="CHEBI:133384"/>
        <dbReference type="ChEBI" id="CHEBI:133385"/>
        <dbReference type="EC" id="2.3.1.258"/>
    </reaction>
</comment>
<keyword evidence="14" id="KW-1185">Reference proteome</keyword>
<dbReference type="InterPro" id="IPR016181">
    <property type="entry name" value="Acyl_CoA_acyltransferase"/>
</dbReference>
<dbReference type="InterPro" id="IPR051556">
    <property type="entry name" value="N-term/lysine_N-AcTrnsfr"/>
</dbReference>
<comment type="catalytic activity">
    <reaction evidence="11">
        <text>N-terminal L-methionyl-L-threonyl-[protein] + acetyl-CoA = N-terminal N(alpha)-acetyl-L-methionyl-L-threonyl-[protein] + CoA + H(+)</text>
        <dbReference type="Rhea" id="RHEA:50576"/>
        <dbReference type="Rhea" id="RHEA-COMP:12732"/>
        <dbReference type="Rhea" id="RHEA-COMP:12733"/>
        <dbReference type="ChEBI" id="CHEBI:15378"/>
        <dbReference type="ChEBI" id="CHEBI:57287"/>
        <dbReference type="ChEBI" id="CHEBI:57288"/>
        <dbReference type="ChEBI" id="CHEBI:133404"/>
        <dbReference type="ChEBI" id="CHEBI:133405"/>
        <dbReference type="EC" id="2.3.1.258"/>
    </reaction>
</comment>
<evidence type="ECO:0000256" key="6">
    <source>
        <dbReference type="ARBA" id="ARBA00048490"/>
    </source>
</evidence>
<sequence length="181" mass="20403">MSENHVASYRNSVVPFHPDQLVISPCGLRQIKQLRFMLYTVFPELVSLKPSQWLAISATSQVALYDGMVLGVICSRLEADERKITKDKNSGKLEQPVLYRCYVAHLACLAPYRQLGIGTQLMQNVIDTCIQRGDVVAVYLHTQVSNKAAIKCYTNLGFSIVATHSNYYPYEDGYLMVKHLV</sequence>
<dbReference type="OrthoDB" id="47374at2759"/>
<evidence type="ECO:0000256" key="4">
    <source>
        <dbReference type="ARBA" id="ARBA00048251"/>
    </source>
</evidence>
<dbReference type="GO" id="GO:0031415">
    <property type="term" value="C:NatA complex"/>
    <property type="evidence" value="ECO:0007669"/>
    <property type="project" value="TreeGrafter"/>
</dbReference>
<proteinExistence type="predicted"/>
<dbReference type="Proteomes" id="UP000728185">
    <property type="component" value="Unassembled WGS sequence"/>
</dbReference>
<comment type="catalytic activity">
    <reaction evidence="8">
        <text>N-terminal L-methionyl-L-valyl-[protein] + acetyl-CoA = N-terminal N(alpha)-acetyl-L-methionyl-L-valyl-[protein] + CoA + H(+)</text>
        <dbReference type="Rhea" id="RHEA:50572"/>
        <dbReference type="Rhea" id="RHEA-COMP:12730"/>
        <dbReference type="Rhea" id="RHEA-COMP:12731"/>
        <dbReference type="ChEBI" id="CHEBI:15378"/>
        <dbReference type="ChEBI" id="CHEBI:57287"/>
        <dbReference type="ChEBI" id="CHEBI:57288"/>
        <dbReference type="ChEBI" id="CHEBI:133402"/>
        <dbReference type="ChEBI" id="CHEBI:133403"/>
        <dbReference type="EC" id="2.3.1.258"/>
    </reaction>
</comment>
<accession>A0A8E0VNR4</accession>
<dbReference type="PROSITE" id="PS51186">
    <property type="entry name" value="GNAT"/>
    <property type="match status" value="1"/>
</dbReference>
<comment type="catalytic activity">
    <reaction evidence="10">
        <text>N-terminal L-methionyl-L-leucyl-[protein] + acetyl-CoA = N-terminal N(alpha)-acetyl-L-methionyl-L-leucyl-[protein] + CoA + H(+)</text>
        <dbReference type="Rhea" id="RHEA:50520"/>
        <dbReference type="Rhea" id="RHEA-COMP:12711"/>
        <dbReference type="Rhea" id="RHEA-COMP:12712"/>
        <dbReference type="ChEBI" id="CHEBI:15378"/>
        <dbReference type="ChEBI" id="CHEBI:57287"/>
        <dbReference type="ChEBI" id="CHEBI:57288"/>
        <dbReference type="ChEBI" id="CHEBI:133377"/>
        <dbReference type="ChEBI" id="CHEBI:133378"/>
        <dbReference type="EC" id="2.3.1.258"/>
    </reaction>
</comment>
<dbReference type="AlphaFoldDB" id="A0A8E0VNR4"/>
<dbReference type="GO" id="GO:0007064">
    <property type="term" value="P:mitotic sister chromatid cohesion"/>
    <property type="evidence" value="ECO:0007669"/>
    <property type="project" value="TreeGrafter"/>
</dbReference>
<dbReference type="PANTHER" id="PTHR42919">
    <property type="entry name" value="N-ALPHA-ACETYLTRANSFERASE"/>
    <property type="match status" value="1"/>
</dbReference>
<protein>
    <recommendedName>
        <fullName evidence="3">N-terminal methionine N(alpha)-acetyltransferase NatE</fullName>
        <ecNumber evidence="3">2.3.1.258</ecNumber>
    </recommendedName>
</protein>
<dbReference type="EC" id="2.3.1.258" evidence="3"/>
<name>A0A8E0VNR4_9TREM</name>
<keyword evidence="1" id="KW-0808">Transferase</keyword>
<evidence type="ECO:0000256" key="9">
    <source>
        <dbReference type="ARBA" id="ARBA00049002"/>
    </source>
</evidence>
<dbReference type="EMBL" id="LUCM01001102">
    <property type="protein sequence ID" value="KAA0199491.1"/>
    <property type="molecule type" value="Genomic_DNA"/>
</dbReference>
<evidence type="ECO:0000313" key="13">
    <source>
        <dbReference type="EMBL" id="KAA0199491.1"/>
    </source>
</evidence>
<evidence type="ECO:0000256" key="11">
    <source>
        <dbReference type="ARBA" id="ARBA00049454"/>
    </source>
</evidence>
<comment type="caution">
    <text evidence="13">The sequence shown here is derived from an EMBL/GenBank/DDBJ whole genome shotgun (WGS) entry which is preliminary data.</text>
</comment>
<dbReference type="Pfam" id="PF00583">
    <property type="entry name" value="Acetyltransf_1"/>
    <property type="match status" value="1"/>
</dbReference>
<dbReference type="InterPro" id="IPR000182">
    <property type="entry name" value="GNAT_dom"/>
</dbReference>
<evidence type="ECO:0000313" key="14">
    <source>
        <dbReference type="Proteomes" id="UP000728185"/>
    </source>
</evidence>
<evidence type="ECO:0000256" key="7">
    <source>
        <dbReference type="ARBA" id="ARBA00048618"/>
    </source>
</evidence>
<feature type="domain" description="N-acetyltransferase" evidence="12">
    <location>
        <begin position="21"/>
        <end position="181"/>
    </location>
</feature>
<evidence type="ECO:0000259" key="12">
    <source>
        <dbReference type="PROSITE" id="PS51186"/>
    </source>
</evidence>
<evidence type="ECO:0000256" key="5">
    <source>
        <dbReference type="ARBA" id="ARBA00048335"/>
    </source>
</evidence>
<evidence type="ECO:0000256" key="10">
    <source>
        <dbReference type="ARBA" id="ARBA00049103"/>
    </source>
</evidence>
<dbReference type="PANTHER" id="PTHR42919:SF8">
    <property type="entry name" value="N-ALPHA-ACETYLTRANSFERASE 50"/>
    <property type="match status" value="1"/>
</dbReference>
<comment type="catalytic activity">
    <reaction evidence="9">
        <text>N-terminal L-methionyl-L-alanyl-[protein] + acetyl-CoA = N-terminal N(alpha)-acetyl-L-methionyl-L-alanyl-[protein] + CoA + H(+)</text>
        <dbReference type="Rhea" id="RHEA:50564"/>
        <dbReference type="Rhea" id="RHEA-COMP:12726"/>
        <dbReference type="Rhea" id="RHEA-COMP:12727"/>
        <dbReference type="ChEBI" id="CHEBI:15378"/>
        <dbReference type="ChEBI" id="CHEBI:57287"/>
        <dbReference type="ChEBI" id="CHEBI:57288"/>
        <dbReference type="ChEBI" id="CHEBI:133398"/>
        <dbReference type="ChEBI" id="CHEBI:133399"/>
        <dbReference type="EC" id="2.3.1.258"/>
    </reaction>
</comment>
<gene>
    <name evidence="13" type="ORF">FBUS_02274</name>
</gene>
<keyword evidence="2" id="KW-0012">Acyltransferase</keyword>
<evidence type="ECO:0000256" key="8">
    <source>
        <dbReference type="ARBA" id="ARBA00048799"/>
    </source>
</evidence>
<dbReference type="CDD" id="cd04301">
    <property type="entry name" value="NAT_SF"/>
    <property type="match status" value="1"/>
</dbReference>
<reference evidence="13" key="1">
    <citation type="submission" date="2019-05" db="EMBL/GenBank/DDBJ databases">
        <title>Annotation for the trematode Fasciolopsis buski.</title>
        <authorList>
            <person name="Choi Y.-J."/>
        </authorList>
    </citation>
    <scope>NUCLEOTIDE SEQUENCE</scope>
    <source>
        <strain evidence="13">HT</strain>
        <tissue evidence="13">Whole worm</tissue>
    </source>
</reference>
<dbReference type="GO" id="GO:0120518">
    <property type="term" value="F:protein N-terminal-methionine acetyltransferase activity"/>
    <property type="evidence" value="ECO:0007669"/>
    <property type="project" value="UniProtKB-EC"/>
</dbReference>
<evidence type="ECO:0000256" key="2">
    <source>
        <dbReference type="ARBA" id="ARBA00023315"/>
    </source>
</evidence>
<comment type="catalytic activity">
    <reaction evidence="6">
        <text>N-terminal L-methionyl-L-phenylalanyl-[protein] + acetyl-CoA = N-terminal N(alpha)-acetyl-L-methionyl-L-phenylalanyl-[protein] + CoA + H(+)</text>
        <dbReference type="Rhea" id="RHEA:50528"/>
        <dbReference type="Rhea" id="RHEA-COMP:12715"/>
        <dbReference type="Rhea" id="RHEA-COMP:12716"/>
        <dbReference type="ChEBI" id="CHEBI:15378"/>
        <dbReference type="ChEBI" id="CHEBI:57287"/>
        <dbReference type="ChEBI" id="CHEBI:57288"/>
        <dbReference type="ChEBI" id="CHEBI:133382"/>
        <dbReference type="ChEBI" id="CHEBI:133383"/>
        <dbReference type="EC" id="2.3.1.258"/>
    </reaction>
</comment>
<evidence type="ECO:0000256" key="3">
    <source>
        <dbReference type="ARBA" id="ARBA00039121"/>
    </source>
</evidence>
<dbReference type="SUPFAM" id="SSF55729">
    <property type="entry name" value="Acyl-CoA N-acyltransferases (Nat)"/>
    <property type="match status" value="1"/>
</dbReference>